<dbReference type="Proteomes" id="UP001415857">
    <property type="component" value="Unassembled WGS sequence"/>
</dbReference>
<gene>
    <name evidence="1" type="ORF">L1049_014058</name>
</gene>
<keyword evidence="2" id="KW-1185">Reference proteome</keyword>
<evidence type="ECO:0000313" key="1">
    <source>
        <dbReference type="EMBL" id="KAK9280369.1"/>
    </source>
</evidence>
<organism evidence="1 2">
    <name type="scientific">Liquidambar formosana</name>
    <name type="common">Formosan gum</name>
    <dbReference type="NCBI Taxonomy" id="63359"/>
    <lineage>
        <taxon>Eukaryota</taxon>
        <taxon>Viridiplantae</taxon>
        <taxon>Streptophyta</taxon>
        <taxon>Embryophyta</taxon>
        <taxon>Tracheophyta</taxon>
        <taxon>Spermatophyta</taxon>
        <taxon>Magnoliopsida</taxon>
        <taxon>eudicotyledons</taxon>
        <taxon>Gunneridae</taxon>
        <taxon>Pentapetalae</taxon>
        <taxon>Saxifragales</taxon>
        <taxon>Altingiaceae</taxon>
        <taxon>Liquidambar</taxon>
    </lineage>
</organism>
<dbReference type="SUPFAM" id="SSF53474">
    <property type="entry name" value="alpha/beta-Hydrolases"/>
    <property type="match status" value="1"/>
</dbReference>
<dbReference type="PANTHER" id="PTHR45763:SF28">
    <property type="entry name" value="ALPHA_BETA-HYDROLASES SUPERFAMILY PROTEIN"/>
    <property type="match status" value="1"/>
</dbReference>
<reference evidence="1 2" key="1">
    <citation type="journal article" date="2024" name="Plant J.">
        <title>Genome sequences and population genomics reveal climatic adaptation and genomic divergence between two closely related sweetgum species.</title>
        <authorList>
            <person name="Xu W.Q."/>
            <person name="Ren C.Q."/>
            <person name="Zhang X.Y."/>
            <person name="Comes H.P."/>
            <person name="Liu X.H."/>
            <person name="Li Y.G."/>
            <person name="Kettle C.J."/>
            <person name="Jalonen R."/>
            <person name="Gaisberger H."/>
            <person name="Ma Y.Z."/>
            <person name="Qiu Y.X."/>
        </authorList>
    </citation>
    <scope>NUCLEOTIDE SEQUENCE [LARGE SCALE GENOMIC DNA]</scope>
    <source>
        <strain evidence="1">Hangzhou</strain>
    </source>
</reference>
<accession>A0AAP0RQ67</accession>
<name>A0AAP0RQ67_LIQFO</name>
<dbReference type="EMBL" id="JBBPBK010000008">
    <property type="protein sequence ID" value="KAK9280369.1"/>
    <property type="molecule type" value="Genomic_DNA"/>
</dbReference>
<proteinExistence type="predicted"/>
<protein>
    <submittedName>
        <fullName evidence="1">Uncharacterized protein</fullName>
    </submittedName>
</protein>
<sequence length="209" mass="24083">MCLESPWEGTPLGAASNTYHTACRLAGAALVVPIVNYWWPSFPPNLSREAYKRQLVRDQWKLRIAHYAPGLLYWWMTQKWFPSSSMVDMNPEIFNAQDKDILKKISAIQTPDQAKVRQQGVFESLHRDLMVGFGMWDFDPMDLSNPFPQNDGIVHIWQGYEDPFVPFQLQRYVSKKLPWIQYHEVPDGGHLIMSLGGTFPSTSNALPRK</sequence>
<comment type="caution">
    <text evidence="1">The sequence shown here is derived from an EMBL/GenBank/DDBJ whole genome shotgun (WGS) entry which is preliminary data.</text>
</comment>
<dbReference type="PANTHER" id="PTHR45763">
    <property type="entry name" value="HYDROLASE, ALPHA/BETA FOLD FAMILY PROTEIN, EXPRESSED-RELATED"/>
    <property type="match status" value="1"/>
</dbReference>
<dbReference type="InterPro" id="IPR029058">
    <property type="entry name" value="AB_hydrolase_fold"/>
</dbReference>
<evidence type="ECO:0000313" key="2">
    <source>
        <dbReference type="Proteomes" id="UP001415857"/>
    </source>
</evidence>
<dbReference type="Gene3D" id="3.40.50.1820">
    <property type="entry name" value="alpha/beta hydrolase"/>
    <property type="match status" value="1"/>
</dbReference>
<dbReference type="AlphaFoldDB" id="A0AAP0RQ67"/>